<dbReference type="PROSITE" id="PS50011">
    <property type="entry name" value="PROTEIN_KINASE_DOM"/>
    <property type="match status" value="2"/>
</dbReference>
<keyword evidence="4" id="KW-0963">Cytoplasm</keyword>
<dbReference type="GO" id="GO:0031672">
    <property type="term" value="C:A band"/>
    <property type="evidence" value="ECO:0007669"/>
    <property type="project" value="UniProtKB-SubCell"/>
</dbReference>
<keyword evidence="3 8" id="KW-0728">SH3 domain</keyword>
<evidence type="ECO:0000259" key="14">
    <source>
        <dbReference type="PROSITE" id="PS50011"/>
    </source>
</evidence>
<keyword evidence="6" id="KW-1015">Disulfide bond</keyword>
<dbReference type="InterPro" id="IPR001452">
    <property type="entry name" value="SH3_domain"/>
</dbReference>
<dbReference type="Gene3D" id="2.30.30.40">
    <property type="entry name" value="SH3 Domains"/>
    <property type="match status" value="1"/>
</dbReference>
<dbReference type="SUPFAM" id="SSF56112">
    <property type="entry name" value="Protein kinase-like (PK-like)"/>
    <property type="match status" value="2"/>
</dbReference>
<dbReference type="InterPro" id="IPR007110">
    <property type="entry name" value="Ig-like_dom"/>
</dbReference>
<dbReference type="Proteomes" id="UP001142055">
    <property type="component" value="Chromosome 3"/>
</dbReference>
<evidence type="ECO:0000256" key="8">
    <source>
        <dbReference type="PROSITE-ProRule" id="PRU00192"/>
    </source>
</evidence>
<name>A0A9Q0M112_BLOTA</name>
<dbReference type="PANTHER" id="PTHR47633">
    <property type="entry name" value="IMMUNOGLOBULIN"/>
    <property type="match status" value="1"/>
</dbReference>
<feature type="domain" description="Ig-like" evidence="15">
    <location>
        <begin position="857"/>
        <end position="929"/>
    </location>
</feature>
<evidence type="ECO:0000256" key="3">
    <source>
        <dbReference type="ARBA" id="ARBA00022443"/>
    </source>
</evidence>
<dbReference type="InterPro" id="IPR011993">
    <property type="entry name" value="PH-like_dom_sf"/>
</dbReference>
<dbReference type="CDD" id="cd00063">
    <property type="entry name" value="FN3"/>
    <property type="match status" value="2"/>
</dbReference>
<dbReference type="SMART" id="SM00060">
    <property type="entry name" value="FN3"/>
    <property type="match status" value="2"/>
</dbReference>
<dbReference type="FunFam" id="2.60.40.10:FF:000345">
    <property type="entry name" value="Muscle M-line assembly protein unc-89"/>
    <property type="match status" value="6"/>
</dbReference>
<dbReference type="FunFam" id="2.60.40.10:FF:000425">
    <property type="entry name" value="Myosin light chain kinase"/>
    <property type="match status" value="6"/>
</dbReference>
<feature type="domain" description="Protein kinase" evidence="14">
    <location>
        <begin position="3767"/>
        <end position="4021"/>
    </location>
</feature>
<dbReference type="PROSITE" id="PS50003">
    <property type="entry name" value="PH_DOMAIN"/>
    <property type="match status" value="1"/>
</dbReference>
<feature type="compositionally biased region" description="Basic and acidic residues" evidence="10">
    <location>
        <begin position="754"/>
        <end position="775"/>
    </location>
</feature>
<dbReference type="PROSITE" id="PS50853">
    <property type="entry name" value="FN3"/>
    <property type="match status" value="2"/>
</dbReference>
<dbReference type="InterPro" id="IPR055251">
    <property type="entry name" value="SOS1_NGEF_PH"/>
</dbReference>
<feature type="domain" description="Ig-like" evidence="15">
    <location>
        <begin position="3277"/>
        <end position="3365"/>
    </location>
</feature>
<dbReference type="PANTHER" id="PTHR47633:SF3">
    <property type="entry name" value="STRIATED MUSCLE PREFERENTIALLY EXPRESSED PROTEIN KINASE"/>
    <property type="match status" value="1"/>
</dbReference>
<accession>A0A9Q0M112</accession>
<evidence type="ECO:0000259" key="11">
    <source>
        <dbReference type="PROSITE" id="PS50002"/>
    </source>
</evidence>
<dbReference type="Pfam" id="PF00041">
    <property type="entry name" value="fn3"/>
    <property type="match status" value="2"/>
</dbReference>
<feature type="compositionally biased region" description="Basic and acidic residues" evidence="10">
    <location>
        <begin position="698"/>
        <end position="710"/>
    </location>
</feature>
<feature type="domain" description="SH3" evidence="11">
    <location>
        <begin position="248"/>
        <end position="316"/>
    </location>
</feature>
<evidence type="ECO:0000256" key="10">
    <source>
        <dbReference type="SAM" id="MobiDB-lite"/>
    </source>
</evidence>
<dbReference type="SMART" id="SM00409">
    <property type="entry name" value="IG"/>
    <property type="match status" value="29"/>
</dbReference>
<evidence type="ECO:0000256" key="4">
    <source>
        <dbReference type="ARBA" id="ARBA00022490"/>
    </source>
</evidence>
<feature type="domain" description="Ig-like" evidence="15">
    <location>
        <begin position="4248"/>
        <end position="4337"/>
    </location>
</feature>
<feature type="domain" description="Ig-like" evidence="15">
    <location>
        <begin position="2289"/>
        <end position="2382"/>
    </location>
</feature>
<dbReference type="Gene3D" id="1.10.510.10">
    <property type="entry name" value="Transferase(Phosphotransferase) domain 1"/>
    <property type="match status" value="2"/>
</dbReference>
<feature type="domain" description="Ig-like" evidence="15">
    <location>
        <begin position="1149"/>
        <end position="1239"/>
    </location>
</feature>
<dbReference type="InterPro" id="IPR000719">
    <property type="entry name" value="Prot_kinase_dom"/>
</dbReference>
<feature type="domain" description="Ig-like" evidence="15">
    <location>
        <begin position="2390"/>
        <end position="2477"/>
    </location>
</feature>
<dbReference type="Pfam" id="PF07679">
    <property type="entry name" value="I-set"/>
    <property type="match status" value="28"/>
</dbReference>
<dbReference type="PROSITE" id="PS50835">
    <property type="entry name" value="IG_LIKE"/>
    <property type="match status" value="25"/>
</dbReference>
<dbReference type="InterPro" id="IPR036179">
    <property type="entry name" value="Ig-like_dom_sf"/>
</dbReference>
<evidence type="ECO:0000259" key="16">
    <source>
        <dbReference type="PROSITE" id="PS50853"/>
    </source>
</evidence>
<feature type="domain" description="Ig-like" evidence="15">
    <location>
        <begin position="1244"/>
        <end position="1332"/>
    </location>
</feature>
<dbReference type="InterPro" id="IPR003599">
    <property type="entry name" value="Ig_sub"/>
</dbReference>
<feature type="domain" description="Fibronectin type-III" evidence="16">
    <location>
        <begin position="4344"/>
        <end position="4441"/>
    </location>
</feature>
<feature type="coiled-coil region" evidence="9">
    <location>
        <begin position="486"/>
        <end position="520"/>
    </location>
</feature>
<dbReference type="GO" id="GO:0045989">
    <property type="term" value="P:positive regulation of striated muscle contraction"/>
    <property type="evidence" value="ECO:0007669"/>
    <property type="project" value="UniProtKB-ARBA"/>
</dbReference>
<dbReference type="PROSITE" id="PS50002">
    <property type="entry name" value="SH3"/>
    <property type="match status" value="1"/>
</dbReference>
<feature type="domain" description="Ig-like" evidence="15">
    <location>
        <begin position="3182"/>
        <end position="3270"/>
    </location>
</feature>
<dbReference type="Gene3D" id="1.20.900.10">
    <property type="entry name" value="Dbl homology (DH) domain"/>
    <property type="match status" value="1"/>
</dbReference>
<comment type="subcellular location">
    <subcellularLocation>
        <location evidence="1">Cytoplasm</location>
        <location evidence="1">Myofibril</location>
        <location evidence="1">Sarcomere</location>
        <location evidence="1">A band</location>
    </subcellularLocation>
</comment>
<evidence type="ECO:0000256" key="1">
    <source>
        <dbReference type="ARBA" id="ARBA00004161"/>
    </source>
</evidence>
<dbReference type="InterPro" id="IPR013783">
    <property type="entry name" value="Ig-like_fold"/>
</dbReference>
<feature type="domain" description="Ig-like" evidence="15">
    <location>
        <begin position="1624"/>
        <end position="1717"/>
    </location>
</feature>
<evidence type="ECO:0000256" key="2">
    <source>
        <dbReference type="ARBA" id="ARBA00006692"/>
    </source>
</evidence>
<dbReference type="Gene3D" id="3.30.200.20">
    <property type="entry name" value="Phosphorylase Kinase, domain 1"/>
    <property type="match status" value="2"/>
</dbReference>
<feature type="domain" description="Ig-like" evidence="15">
    <location>
        <begin position="2006"/>
        <end position="2080"/>
    </location>
</feature>
<feature type="domain" description="Ig-like" evidence="15">
    <location>
        <begin position="1434"/>
        <end position="1524"/>
    </location>
</feature>
<feature type="compositionally biased region" description="Polar residues" evidence="10">
    <location>
        <begin position="717"/>
        <end position="728"/>
    </location>
</feature>
<dbReference type="Gene3D" id="2.30.29.30">
    <property type="entry name" value="Pleckstrin-homology domain (PH domain)/Phosphotyrosine-binding domain (PTB)"/>
    <property type="match status" value="1"/>
</dbReference>
<feature type="domain" description="Ig-like" evidence="15">
    <location>
        <begin position="3554"/>
        <end position="3642"/>
    </location>
</feature>
<dbReference type="SUPFAM" id="SSF48065">
    <property type="entry name" value="DBL homology domain (DH-domain)"/>
    <property type="match status" value="1"/>
</dbReference>
<evidence type="ECO:0000259" key="15">
    <source>
        <dbReference type="PROSITE" id="PS50835"/>
    </source>
</evidence>
<comment type="caution">
    <text evidence="17">The sequence shown here is derived from an EMBL/GenBank/DDBJ whole genome shotgun (WGS) entry which is preliminary data.</text>
</comment>
<protein>
    <recommendedName>
        <fullName evidence="19">Obscurin</fullName>
    </recommendedName>
</protein>
<dbReference type="GO" id="GO:0040017">
    <property type="term" value="P:positive regulation of locomotion"/>
    <property type="evidence" value="ECO:0007669"/>
    <property type="project" value="UniProtKB-ARBA"/>
</dbReference>
<dbReference type="Pfam" id="PF00069">
    <property type="entry name" value="Pkinase"/>
    <property type="match status" value="2"/>
</dbReference>
<dbReference type="InterPro" id="IPR011009">
    <property type="entry name" value="Kinase-like_dom_sf"/>
</dbReference>
<reference evidence="17" key="1">
    <citation type="submission" date="2022-12" db="EMBL/GenBank/DDBJ databases">
        <title>Genome assemblies of Blomia tropicalis.</title>
        <authorList>
            <person name="Cui Y."/>
        </authorList>
    </citation>
    <scope>NUCLEOTIDE SEQUENCE</scope>
    <source>
        <tissue evidence="17">Adult mites</tissue>
    </source>
</reference>
<dbReference type="PROSITE" id="PS50010">
    <property type="entry name" value="DH_2"/>
    <property type="match status" value="1"/>
</dbReference>
<evidence type="ECO:0000256" key="7">
    <source>
        <dbReference type="ARBA" id="ARBA00023319"/>
    </source>
</evidence>
<dbReference type="GO" id="GO:0004672">
    <property type="term" value="F:protein kinase activity"/>
    <property type="evidence" value="ECO:0007669"/>
    <property type="project" value="InterPro"/>
</dbReference>
<dbReference type="GO" id="GO:0060298">
    <property type="term" value="P:positive regulation of sarcomere organization"/>
    <property type="evidence" value="ECO:0007669"/>
    <property type="project" value="UniProtKB-ARBA"/>
</dbReference>
<evidence type="ECO:0000256" key="9">
    <source>
        <dbReference type="SAM" id="Coils"/>
    </source>
</evidence>
<dbReference type="SUPFAM" id="SSF50729">
    <property type="entry name" value="PH domain-like"/>
    <property type="match status" value="1"/>
</dbReference>
<feature type="domain" description="Ig-like" evidence="15">
    <location>
        <begin position="1913"/>
        <end position="2002"/>
    </location>
</feature>
<evidence type="ECO:0000313" key="18">
    <source>
        <dbReference type="Proteomes" id="UP001142055"/>
    </source>
</evidence>
<evidence type="ECO:0000259" key="12">
    <source>
        <dbReference type="PROSITE" id="PS50003"/>
    </source>
</evidence>
<dbReference type="SMART" id="SM00325">
    <property type="entry name" value="RhoGEF"/>
    <property type="match status" value="1"/>
</dbReference>
<evidence type="ECO:0000256" key="6">
    <source>
        <dbReference type="ARBA" id="ARBA00023157"/>
    </source>
</evidence>
<dbReference type="SMART" id="SM00408">
    <property type="entry name" value="IGc2"/>
    <property type="match status" value="24"/>
</dbReference>
<dbReference type="Pfam" id="PF22697">
    <property type="entry name" value="SOS1_NGEF_PH"/>
    <property type="match status" value="1"/>
</dbReference>
<feature type="region of interest" description="Disordered" evidence="10">
    <location>
        <begin position="165"/>
        <end position="188"/>
    </location>
</feature>
<dbReference type="FunFam" id="2.60.40.10:FF:000107">
    <property type="entry name" value="Myosin, light chain kinase a"/>
    <property type="match status" value="6"/>
</dbReference>
<evidence type="ECO:0000259" key="13">
    <source>
        <dbReference type="PROSITE" id="PS50010"/>
    </source>
</evidence>
<keyword evidence="7" id="KW-0393">Immunoglobulin domain</keyword>
<keyword evidence="18" id="KW-1185">Reference proteome</keyword>
<feature type="domain" description="Ig-like" evidence="15">
    <location>
        <begin position="1816"/>
        <end position="1905"/>
    </location>
</feature>
<feature type="domain" description="Ig-like" evidence="15">
    <location>
        <begin position="3648"/>
        <end position="3739"/>
    </location>
</feature>
<comment type="similarity">
    <text evidence="2">Belongs to the protein kinase superfamily. CAMK Ser/Thr protein kinase family.</text>
</comment>
<dbReference type="SUPFAM" id="SSF50044">
    <property type="entry name" value="SH3-domain"/>
    <property type="match status" value="1"/>
</dbReference>
<dbReference type="OMA" id="WLPMSIL"/>
<dbReference type="CDD" id="cd00096">
    <property type="entry name" value="Ig"/>
    <property type="match status" value="4"/>
</dbReference>
<feature type="domain" description="Ig-like" evidence="15">
    <location>
        <begin position="2592"/>
        <end position="2687"/>
    </location>
</feature>
<evidence type="ECO:0000256" key="5">
    <source>
        <dbReference type="ARBA" id="ARBA00022737"/>
    </source>
</evidence>
<dbReference type="Gene3D" id="2.60.40.10">
    <property type="entry name" value="Immunoglobulins"/>
    <property type="match status" value="30"/>
</dbReference>
<feature type="domain" description="Ig-like" evidence="15">
    <location>
        <begin position="1529"/>
        <end position="1619"/>
    </location>
</feature>
<feature type="domain" description="Ig-like" evidence="15">
    <location>
        <begin position="2086"/>
        <end position="2181"/>
    </location>
</feature>
<keyword evidence="9" id="KW-0175">Coiled coil</keyword>
<feature type="domain" description="Ig-like" evidence="15">
    <location>
        <begin position="3080"/>
        <end position="3170"/>
    </location>
</feature>
<dbReference type="GO" id="GO:0030154">
    <property type="term" value="P:cell differentiation"/>
    <property type="evidence" value="ECO:0007669"/>
    <property type="project" value="UniProtKB-ARBA"/>
</dbReference>
<dbReference type="CDD" id="cd00160">
    <property type="entry name" value="RhoGEF"/>
    <property type="match status" value="1"/>
</dbReference>
<feature type="domain" description="DH" evidence="13">
    <location>
        <begin position="349"/>
        <end position="527"/>
    </location>
</feature>
<dbReference type="InterPro" id="IPR035899">
    <property type="entry name" value="DBL_dom_sf"/>
</dbReference>
<dbReference type="FunFam" id="2.60.40.10:FF:000032">
    <property type="entry name" value="palladin isoform X1"/>
    <property type="match status" value="3"/>
</dbReference>
<dbReference type="GO" id="GO:0009653">
    <property type="term" value="P:anatomical structure morphogenesis"/>
    <property type="evidence" value="ECO:0007669"/>
    <property type="project" value="UniProtKB-ARBA"/>
</dbReference>
<dbReference type="SMART" id="SM00233">
    <property type="entry name" value="PH"/>
    <property type="match status" value="1"/>
</dbReference>
<feature type="domain" description="Fibronectin type-III" evidence="16">
    <location>
        <begin position="3433"/>
        <end position="3529"/>
    </location>
</feature>
<evidence type="ECO:0000313" key="17">
    <source>
        <dbReference type="EMBL" id="KAJ6216892.1"/>
    </source>
</evidence>
<dbReference type="InterPro" id="IPR003598">
    <property type="entry name" value="Ig_sub2"/>
</dbReference>
<dbReference type="SUPFAM" id="SSF49265">
    <property type="entry name" value="Fibronectin type III"/>
    <property type="match status" value="1"/>
</dbReference>
<dbReference type="InterPro" id="IPR036116">
    <property type="entry name" value="FN3_sf"/>
</dbReference>
<gene>
    <name evidence="17" type="ORF">RDWZM_008049</name>
</gene>
<feature type="domain" description="Protein kinase" evidence="14">
    <location>
        <begin position="4492"/>
        <end position="4746"/>
    </location>
</feature>
<feature type="domain" description="PH" evidence="12">
    <location>
        <begin position="568"/>
        <end position="677"/>
    </location>
</feature>
<dbReference type="InterPro" id="IPR003961">
    <property type="entry name" value="FN3_dom"/>
</dbReference>
<dbReference type="InterPro" id="IPR000219">
    <property type="entry name" value="DH_dom"/>
</dbReference>
<feature type="compositionally biased region" description="Low complexity" evidence="10">
    <location>
        <begin position="175"/>
        <end position="188"/>
    </location>
</feature>
<dbReference type="EMBL" id="JAPWDV010000003">
    <property type="protein sequence ID" value="KAJ6216892.1"/>
    <property type="molecule type" value="Genomic_DNA"/>
</dbReference>
<feature type="domain" description="Ig-like" evidence="15">
    <location>
        <begin position="1337"/>
        <end position="1426"/>
    </location>
</feature>
<feature type="domain" description="Ig-like" evidence="15">
    <location>
        <begin position="2788"/>
        <end position="2878"/>
    </location>
</feature>
<dbReference type="InterPro" id="IPR001849">
    <property type="entry name" value="PH_domain"/>
</dbReference>
<evidence type="ECO:0008006" key="19">
    <source>
        <dbReference type="Google" id="ProtNLM"/>
    </source>
</evidence>
<feature type="domain" description="Ig-like" evidence="15">
    <location>
        <begin position="2192"/>
        <end position="2281"/>
    </location>
</feature>
<dbReference type="FunFam" id="2.60.40.10:FF:000873">
    <property type="entry name" value="Muscle M-line assembly protein unc-89"/>
    <property type="match status" value="1"/>
</dbReference>
<dbReference type="SMART" id="SM00326">
    <property type="entry name" value="SH3"/>
    <property type="match status" value="1"/>
</dbReference>
<dbReference type="GO" id="GO:0005524">
    <property type="term" value="F:ATP binding"/>
    <property type="evidence" value="ECO:0007669"/>
    <property type="project" value="InterPro"/>
</dbReference>
<dbReference type="Pfam" id="PF00621">
    <property type="entry name" value="RhoGEF"/>
    <property type="match status" value="1"/>
</dbReference>
<dbReference type="GO" id="GO:0005085">
    <property type="term" value="F:guanyl-nucleotide exchange factor activity"/>
    <property type="evidence" value="ECO:0007669"/>
    <property type="project" value="InterPro"/>
</dbReference>
<feature type="domain" description="Ig-like" evidence="15">
    <location>
        <begin position="994"/>
        <end position="1134"/>
    </location>
</feature>
<feature type="region of interest" description="Disordered" evidence="10">
    <location>
        <begin position="696"/>
        <end position="795"/>
    </location>
</feature>
<sequence length="4792" mass="537702">MNEKNSSKSSKKNKDGSVASPVMIAGNDVQSTNASVKKRKVKSSSVKSDDGKCNNKIGKQSVKKCKSPTLPKWQSDQNVPQTLSKAVYVSSITSGSRPPDRRRSLSACRITGSSQSMDEAHYFPSRADFPYFGRRSSCHITLGHEINADLSENPTQMLREKFKQKKQTSDEEKQCQNMKKNNNNKEISSNECDCSLSSSSSMLPKRKSVDKCTVVPNGTTICNGLKDINNNNLLVCNQKSEINSRFNHEGQVYEAILDYEPPRSATDEIQLKEGQEVIILSKDKPHKWKVRTRKTKNFPKVIEGFAPSAYLTSKNETVEIEIETKPTSSSALDSIKTDDQPTAKDLKKKKDMIVRELIETEEDLIRDMQFVKRTYIRQSESSITPKEIKAVKDDIFNCFKDLLTFHDEVLLKNFQTLSKEPAKIGAIFLKLEDDFENHTKYSQNLPKALAILDENSDVNEFFTNYASKIRDEKTLADHLKLPSQRINDYQLLLKELSKHLSRMEENVDDLEKAIKVIATIPEKSAPTEDDEDDVIMTKSDDGPNDAKETARNLVSPTGLLGEPTDKLSKMLKNVLQAKDFFDVIESNGKAEERFIFLFKKRMFITEINKNISESQRTYNVKKIVKLPDVDIVPDENNDTTLIIKSKDLSDKTFPIGLRCKSAEQAKSWMDMINHTLNDDDDTEQSLMENDGLFVQAAADDKPTKLDENNNKLKKGLPSSQTENESTPNEVAEMVTPSTTKTTEMESSEPNIIQETEKTKMTTTTKIEDENKKESEESANDNSAETKPLERTVSRKASIKKKVPKIEDIEPPKILMPLKAITRHGTNIFDHINYDLLLFVINIGILFSLNTHTMCTVGETAVFECKVSSANMNIQWLKDNKPLSGDNFRTCKNNDICCLELSNVSHDDAGLYTIVASNAKESTSSSSTLNCHIQSLIITFFQHHLLFVALDSRPTSPGGSFLPHAPKFKVKLKDTELLEGTTVRFEVIVRGLPIPNISIFKDGKPLKEDDHLKVLFQSKEVFEIMIEHAKPSDAGLYKCVAVNSEGQDETQGQISVSSDKNVFWGLDPNRPQSPAFKWFKDGKEFEASERFQVQFDDQEDNIVLIFQHVKPDDAGIYTCVASTSSGKISCSAELNVQGMLRELPRDPIVPEIKKQLTDINVAEGESVAILEAQVAAYPKPKVTWYKDNVAVQQSEHFKMLYEGEENYALVIKNVKSEDTAQYRLEVSNELGTVDTAAQLTVLKKPKFTQIQEKIEVLSNEKLLIEAKYESSPKLNVQWTKDGVDVKDSKRIKSVIEKDKCQLIINKASSEDAGTYKCMISNDLGKEERNVNVSVNSSPKFTKKLEAVQVMEGETAIFTGKCEAVPKAKLEFYKEAKRIESDKRIKIVEEEDGTFKLNIDKTTMDDQGKYKCVAKNKYGEEEASAELTIKKKEASPEFRDQLKDAEAMVGDENFKLSAKVDGEPKPTMKWFHNGEELKDGQKGVHIVNDEQGSTLIIDKVSPDDHGTFLCKAENACGQMQSSSNLTVKGPPYVVKHLSNVEAATDLDVSLNAIIKGNPTPQVKWYHDEKEIKMDKRKSYKYDEASAEYSLTIKKLENDDIGEYKLEASNQYGKCTTMSKVDIVSKPLFTKVLKNIVCKEMEANIEMVVQLDKKSAQSLVKWFKDDKEIIDSDKRVKMIHEKLDNSYKLVILKATEEMVGKYKCIASNDFGTTETAAKFDVITKPKFVKGLENLQVLEGDHVSMTVQIAGFPKPDVAFYKDGKDVSAEATIVVKKEMDDLYVLEMENIRIIMSGEYECRIRNEAGEAKSFGIVTVNGKPKITKDLTDINASSGEDIALEVVITGNPSPDVKWFVNGKPTNGSERILLDTRDEIYALKIPNADESDSGVYHCVASNDFGKCDSEKSNVKVIKQESAPVFTKHIQAEEIAVMDDNVRFEAQVSATPKADVTWCKDGVPLKANDKILITQDGNTHVLIVKDLKIADSGVITCRAENSKGFATDTAKLIVQVDGDPLKVEAIVTGFPKPYVHWYKDGEYVDSQLVYSEPQNDRYQLNFSNVNSDMAGTYTCTAVNCAGEATDCFKIDIVGKKPTFVKELEESIVMSVSKENTKLKLGQNAIFETIVDGVPTPDVSWLKNGQKLTPNNRVTINSVDNEHRLEIKEITKNDVAQYTCKAENVYGEAQSVCLLKFLNEPHEPIIKKPLEDMKVEEGSFINLLCKVDGEPMPAVKWYKNDLPLEHNDRTKITSKTDGTCSLEIASPIIDDTGSYEVRAENAKGQASTKANLLVEKPQRPPQFTNPLKETVKVEFNCPLILEATVFGLPPPQIEWTKDGKPIDEATSPQIHTSINDAVGECKLLIDHAKSDDSGNYALRAINPNGEALTSTNVKVMPEPFAPMVLENLPIRVQVVEGEPISLHAKVDSYPLPKVTWNKDRKPIDESDESIQIIAKPDGNLDLKIEPSKIADTGVYSVTVENTVGEVTISTQVDVLSPSDSAKTCIAKPLPAKIDVVEGKEPLILTAHLAGVEPKDAKWVKDGIEIKPDNVNATVQATDGVYSLSIDKPLINDSGAYALIVRTNDGEKLQTQSEVQVNKGKYMDPAKTCIAKQLPAKMDVVEGKEPLILTAHLAGVEPKDVKWVKDGIEIKSDNVNAAIKAKDGVYSLSIDKPLTTDSGAYALIVRTNDGEKLQTQSEVQVNKGKGPFKVLECLPSYKTVQPGEDLQLSMKIDSTDLSPQSVHIFKDDMPLIMNDDGTNGAKVSTNDLGEVQMLHAKCVPDDSGLYRIEVETPDDKKPAGPTFGKDLKGMEVESGQPCRLECVIEGNPSDFSVSWFKDGEEIVPNEHYGLVKEPNGTLALLIDSFSAKDAGQYSVKVKDSTGESTSEAKVALKSDMNKAKPTFIDSLNDLSVEERSPLVLKAKVVSSLPFEYKWFRNNQELKASDKIKFAKLSDGSVILQIDNATMGDAGSFKLEVSNESGKSESQAKVNVVPKEHKPMNILQGLSPITLTAGESGSIEMRLDSDLEGDIKFLHNGKQVVPNNRVHIQKLPDGLIKLSFDNVLLEDQGDYTAIFSNNDGQVESSCPVTVMCKPIITKSLSNLTVKDGCSAKFEVAVKGNPTPTVNWLKNGLDMSTESRQITRLDNDDGSHIMQLDKCNIRDDAEYSVLASNDLGEDSCSARLNVVSSDKFEECSPTFIQGLNDMTAKKGDTFSLIAKIKAHPVPNVVWKKDGKVINKSDRVMIQFDGTTAQLTISNADLSDFGSYELSVTNALGECNSKANVTAMKECAPRFVKRLEDTEADVKVQLKLSCRVEANPEAEIFWLFNGKIIESGVKYSIFKELDELVLIIYNPTEIDSGNYECRAQNNLGTDRTEASVHFIERDKKGEAATFLTKLNDYDVLLGGKARFTVDGLDRTEKAHKSNKSQIRALDADDVDYQVSGLPVPLPDQPKITKMTDTSLTLIWHPSIPEQPRFPVSYVVEFGKVSDGQWVIYQSDVKDTKCDVTGLELFEDYHFRIRVENKFGVSEPSPSVTAFRSNLKPAHEPKEFKPTDYEVPHSAKEKIAAAPKFLREEENFMYGICGQPVTIEFWVYGYPEPNITWMFENEKIEHNERFNFMQDRNGKVCLFINKMELSDVGHFTCVAKNEHGEERKTIKLVQAEPPLFTKRLDETTVMGRNHIRLNVMFNGIPEPTIKWFKDFQPLHDTSRMVINTSSDQSTLTISDCITRDMGLYSCTATNLAGSTTTAAFVHVTESDINYSKYPSNYAKTVKPQNKSIEQFYDLGDELGRGTQGITYHAVERSTGKSFAAKMMHGVGETKQFMMAELEAMNQLGSHEKLIQLRDAFTSTPYSLSLITDMCGGGTLLDFILKRNQLTENEVASYTRQILEGLHYMHHKNIGHFGLTIGDILMERINGPDVRICDFGLAQRVIPGMKHYVEYGHPEFTSRDCQQEFGYIYYGCLVIWNHHLHHVDRYIPFLAENDRATLQNIQNKKLDLSDERLKDVSNEGKDFLRKVLDYDPINRLDVKSALNHPWLKLSEHPEGGNQLNVMNNLREYQSRYNKWYENASCKRYYRRRELHSCYTHPSRMIYPPDEQYSPLVSPDREIRKYNKTISPFENFHAPNAYESENFQSESHYQSGPDTYLLQLRDTAFPARIRRYLRIAATNSPSMSYNLKQAHWGSSITAPITGHIPQVSIKERRKFIDVMDEEITDEKRGLTNRTKPMRLVRELGTSSYAYGHMSGMRRDAKLTSSNEDDASATKPFFREKLKDTAFLSGENVVMTCYAIGSPEPTYTWFRNDSILIESSRVEVKRTNDGRCQLKLKPGREYDVAVYKCVARNSQGSVVCRARLNLGSVCEHLNPPTIKDGSAHSILLAWTMPRMMGNSYVKCYRLEYKRIDEENWLIVDSNIVNEYYLVNDLAQDTSYVFRISACNKFGWSVPSGPSEVARTLTTDEDKKITIPMNMQFVCSTIDGHADNIDEQTIPNIDYSIETNPIQLLKSEFKELYDFKSLIMKGKFSVISRAYIKDGSRSTLACKCVLSQSESEACIANEYEIMKSLAHEKIVKLCYANKDSNVFSLASELLPGLNVLTHFSRKQFYTEECVCKVICQVLDALEYLHYRGIALIELQPDNVLIADDRRLLVKLTDFANARHVGRDGTKVSVMANPEYIAPELIKNEEVTIPYTDIWGVGVLTYILLSGHSPFRSNDPKETAQNVVYVRYMFDRIYPEVTQEAIRFILTVFKLTPHKRPTIEECHESKWLLPNDFMIKKRHLATFSSAKLNAFTEEFLSQKQSTNSRLLDLININE</sequence>
<dbReference type="InterPro" id="IPR013098">
    <property type="entry name" value="Ig_I-set"/>
</dbReference>
<organism evidence="17 18">
    <name type="scientific">Blomia tropicalis</name>
    <name type="common">Mite</name>
    <dbReference type="NCBI Taxonomy" id="40697"/>
    <lineage>
        <taxon>Eukaryota</taxon>
        <taxon>Metazoa</taxon>
        <taxon>Ecdysozoa</taxon>
        <taxon>Arthropoda</taxon>
        <taxon>Chelicerata</taxon>
        <taxon>Arachnida</taxon>
        <taxon>Acari</taxon>
        <taxon>Acariformes</taxon>
        <taxon>Sarcoptiformes</taxon>
        <taxon>Astigmata</taxon>
        <taxon>Glycyphagoidea</taxon>
        <taxon>Echimyopodidae</taxon>
        <taxon>Blomia</taxon>
    </lineage>
</organism>
<feature type="region of interest" description="Disordered" evidence="10">
    <location>
        <begin position="1"/>
        <end position="78"/>
    </location>
</feature>
<proteinExistence type="inferred from homology"/>
<dbReference type="SUPFAM" id="SSF48726">
    <property type="entry name" value="Immunoglobulin"/>
    <property type="match status" value="28"/>
</dbReference>
<dbReference type="InterPro" id="IPR036028">
    <property type="entry name" value="SH3-like_dom_sf"/>
</dbReference>
<feature type="domain" description="Ig-like" evidence="15">
    <location>
        <begin position="2888"/>
        <end position="2977"/>
    </location>
</feature>
<keyword evidence="5" id="KW-0677">Repeat</keyword>
<feature type="domain" description="Ig-like" evidence="15">
    <location>
        <begin position="1722"/>
        <end position="1811"/>
    </location>
</feature>